<dbReference type="AlphaFoldDB" id="A0A0A9EZ39"/>
<evidence type="ECO:0000313" key="1">
    <source>
        <dbReference type="EMBL" id="JAE06040.1"/>
    </source>
</evidence>
<reference evidence="1" key="2">
    <citation type="journal article" date="2015" name="Data Brief">
        <title>Shoot transcriptome of the giant reed, Arundo donax.</title>
        <authorList>
            <person name="Barrero R.A."/>
            <person name="Guerrero F.D."/>
            <person name="Moolhuijzen P."/>
            <person name="Goolsby J.A."/>
            <person name="Tidwell J."/>
            <person name="Bellgard S.E."/>
            <person name="Bellgard M.I."/>
        </authorList>
    </citation>
    <scope>NUCLEOTIDE SEQUENCE</scope>
    <source>
        <tissue evidence="1">Shoot tissue taken approximately 20 cm above the soil surface</tissue>
    </source>
</reference>
<dbReference type="EMBL" id="GBRH01191856">
    <property type="protein sequence ID" value="JAE06040.1"/>
    <property type="molecule type" value="Transcribed_RNA"/>
</dbReference>
<reference evidence="1" key="1">
    <citation type="submission" date="2014-09" db="EMBL/GenBank/DDBJ databases">
        <authorList>
            <person name="Magalhaes I.L.F."/>
            <person name="Oliveira U."/>
            <person name="Santos F.R."/>
            <person name="Vidigal T.H.D.A."/>
            <person name="Brescovit A.D."/>
            <person name="Santos A.J."/>
        </authorList>
    </citation>
    <scope>NUCLEOTIDE SEQUENCE</scope>
    <source>
        <tissue evidence="1">Shoot tissue taken approximately 20 cm above the soil surface</tissue>
    </source>
</reference>
<organism evidence="1">
    <name type="scientific">Arundo donax</name>
    <name type="common">Giant reed</name>
    <name type="synonym">Donax arundinaceus</name>
    <dbReference type="NCBI Taxonomy" id="35708"/>
    <lineage>
        <taxon>Eukaryota</taxon>
        <taxon>Viridiplantae</taxon>
        <taxon>Streptophyta</taxon>
        <taxon>Embryophyta</taxon>
        <taxon>Tracheophyta</taxon>
        <taxon>Spermatophyta</taxon>
        <taxon>Magnoliopsida</taxon>
        <taxon>Liliopsida</taxon>
        <taxon>Poales</taxon>
        <taxon>Poaceae</taxon>
        <taxon>PACMAD clade</taxon>
        <taxon>Arundinoideae</taxon>
        <taxon>Arundineae</taxon>
        <taxon>Arundo</taxon>
    </lineage>
</organism>
<proteinExistence type="predicted"/>
<name>A0A0A9EZ39_ARUDO</name>
<protein>
    <submittedName>
        <fullName evidence="1">Uncharacterized protein</fullName>
    </submittedName>
</protein>
<accession>A0A0A9EZ39</accession>
<sequence length="34" mass="4021">MHYHPLGTKSNQANFYTSYLHSLQYQCPCHCQGY</sequence>